<feature type="compositionally biased region" description="Polar residues" evidence="3">
    <location>
        <begin position="62"/>
        <end position="78"/>
    </location>
</feature>
<evidence type="ECO:0000256" key="1">
    <source>
        <dbReference type="ARBA" id="ARBA00022679"/>
    </source>
</evidence>
<dbReference type="PANTHER" id="PTHR46116">
    <property type="entry name" value="(E3-INDEPENDENT) E2 UBIQUITIN-CONJUGATING ENZYME"/>
    <property type="match status" value="1"/>
</dbReference>
<accession>A0A6A5YUL5</accession>
<evidence type="ECO:0000256" key="2">
    <source>
        <dbReference type="ARBA" id="ARBA00022786"/>
    </source>
</evidence>
<dbReference type="InterPro" id="IPR000608">
    <property type="entry name" value="UBC"/>
</dbReference>
<reference evidence="5" key="1">
    <citation type="journal article" date="2020" name="Stud. Mycol.">
        <title>101 Dothideomycetes genomes: a test case for predicting lifestyles and emergence of pathogens.</title>
        <authorList>
            <person name="Haridas S."/>
            <person name="Albert R."/>
            <person name="Binder M."/>
            <person name="Bloem J."/>
            <person name="Labutti K."/>
            <person name="Salamov A."/>
            <person name="Andreopoulos B."/>
            <person name="Baker S."/>
            <person name="Barry K."/>
            <person name="Bills G."/>
            <person name="Bluhm B."/>
            <person name="Cannon C."/>
            <person name="Castanera R."/>
            <person name="Culley D."/>
            <person name="Daum C."/>
            <person name="Ezra D."/>
            <person name="Gonzalez J."/>
            <person name="Henrissat B."/>
            <person name="Kuo A."/>
            <person name="Liang C."/>
            <person name="Lipzen A."/>
            <person name="Lutzoni F."/>
            <person name="Magnuson J."/>
            <person name="Mondo S."/>
            <person name="Nolan M."/>
            <person name="Ohm R."/>
            <person name="Pangilinan J."/>
            <person name="Park H.-J."/>
            <person name="Ramirez L."/>
            <person name="Alfaro M."/>
            <person name="Sun H."/>
            <person name="Tritt A."/>
            <person name="Yoshinaga Y."/>
            <person name="Zwiers L.-H."/>
            <person name="Turgeon B."/>
            <person name="Goodwin S."/>
            <person name="Spatafora J."/>
            <person name="Crous P."/>
            <person name="Grigoriev I."/>
        </authorList>
    </citation>
    <scope>NUCLEOTIDE SEQUENCE</scope>
    <source>
        <strain evidence="5">CBS 627.86</strain>
    </source>
</reference>
<feature type="region of interest" description="Disordered" evidence="3">
    <location>
        <begin position="1"/>
        <end position="43"/>
    </location>
</feature>
<evidence type="ECO:0000256" key="3">
    <source>
        <dbReference type="SAM" id="MobiDB-lite"/>
    </source>
</evidence>
<dbReference type="Pfam" id="PF00179">
    <property type="entry name" value="UQ_con"/>
    <property type="match status" value="1"/>
</dbReference>
<dbReference type="PROSITE" id="PS50127">
    <property type="entry name" value="UBC_2"/>
    <property type="match status" value="1"/>
</dbReference>
<evidence type="ECO:0000259" key="4">
    <source>
        <dbReference type="PROSITE" id="PS50127"/>
    </source>
</evidence>
<feature type="compositionally biased region" description="Gly residues" evidence="3">
    <location>
        <begin position="784"/>
        <end position="822"/>
    </location>
</feature>
<dbReference type="Proteomes" id="UP000799770">
    <property type="component" value="Unassembled WGS sequence"/>
</dbReference>
<dbReference type="GO" id="GO:0061631">
    <property type="term" value="F:ubiquitin conjugating enzyme activity"/>
    <property type="evidence" value="ECO:0007669"/>
    <property type="project" value="TreeGrafter"/>
</dbReference>
<feature type="region of interest" description="Disordered" evidence="3">
    <location>
        <begin position="62"/>
        <end position="111"/>
    </location>
</feature>
<protein>
    <recommendedName>
        <fullName evidence="4">UBC core domain-containing protein</fullName>
    </recommendedName>
</protein>
<keyword evidence="6" id="KW-1185">Reference proteome</keyword>
<feature type="compositionally biased region" description="Basic and acidic residues" evidence="3">
    <location>
        <begin position="15"/>
        <end position="24"/>
    </location>
</feature>
<dbReference type="PANTHER" id="PTHR46116:SF15">
    <property type="entry name" value="(E3-INDEPENDENT) E2 UBIQUITIN-CONJUGATING ENZYME"/>
    <property type="match status" value="1"/>
</dbReference>
<dbReference type="OrthoDB" id="47801at2759"/>
<proteinExistence type="predicted"/>
<dbReference type="SUPFAM" id="SSF54495">
    <property type="entry name" value="UBC-like"/>
    <property type="match status" value="1"/>
</dbReference>
<dbReference type="SMART" id="SM00212">
    <property type="entry name" value="UBCc"/>
    <property type="match status" value="1"/>
</dbReference>
<sequence>MMRRFSDHDNDDEDASLRLARELDAQLNGSHDSPQPRAVPRPQSELDADLAYAMQLDAEMNGSNQHSSTVNDAPNTYSADHDHYRSQPEVSIRGGGKPDEQYGVSQTGTGPGRTFSAYSDLAQYILSRGCTKCRTPVINSPDQVTGLFSAWIKGQIPISSLLSCQRCQTPVCMGCGTQGQKSLTEKTVKKYNVSWCCSRGRLFLIWVVLCGLDQAYSLTKQKERNAAKSGAGNLGRRRGDGVGYGGGGFGGLAIEDMLGGVGYFGGAYGPGRYHGRTGPASAPDPGKAKAEMAQSLEDQTDQFVFTMLADLLPDLDQNTHFDMDPPDAVTSMLLKSKVLEKAAELLRNDSLEDVAKRKGLYQAILDFLRVVGPHHKTGSAMFSERVVRPDTENLLSLSFANNTRSTPASAKQETSSLADCLRNLNVQSNMMMRGAQLNPGDFQTEEGQNLLWLCRQISDLANYLLKTTAAGTGAASKDVKENEDQAVVEADDNLIFGTHHYAGPAQQMRLSQQGRMKRLITELTTLKTGLPPGIFVKYASSRLDVMKFLIVGPEGTPYENGLFEFDLFCGHEYPYKSPKVLFKTTGGRIARFNPNLYADGKVCLSLLGTWQGEPWRPGQSTILQILISIQAMILCEDPIRNEPSQESIPRGSHMSHEYNKEVRRMTVQHAILPWLQKVPALWQDVAVKHFKKNGAKIMRTLGQWENDPFRSASRGDRFMHPGTMGYPGGTSGLSIQVLKPQVMAGLQKMGLQIEMPSAALPQQQTYGTAHATGGFATDPYNRRGYGGSQHGPYGGGGYGGQSQGRGGYGGSSGGGGPPGAYPGGYYRY</sequence>
<dbReference type="EMBL" id="ML977339">
    <property type="protein sequence ID" value="KAF2110227.1"/>
    <property type="molecule type" value="Genomic_DNA"/>
</dbReference>
<feature type="domain" description="UBC core" evidence="4">
    <location>
        <begin position="514"/>
        <end position="671"/>
    </location>
</feature>
<evidence type="ECO:0000313" key="5">
    <source>
        <dbReference type="EMBL" id="KAF2110227.1"/>
    </source>
</evidence>
<organism evidence="5 6">
    <name type="scientific">Lophiotrema nucula</name>
    <dbReference type="NCBI Taxonomy" id="690887"/>
    <lineage>
        <taxon>Eukaryota</taxon>
        <taxon>Fungi</taxon>
        <taxon>Dikarya</taxon>
        <taxon>Ascomycota</taxon>
        <taxon>Pezizomycotina</taxon>
        <taxon>Dothideomycetes</taxon>
        <taxon>Pleosporomycetidae</taxon>
        <taxon>Pleosporales</taxon>
        <taxon>Lophiotremataceae</taxon>
        <taxon>Lophiotrema</taxon>
    </lineage>
</organism>
<gene>
    <name evidence="5" type="ORF">BDV96DRAFT_584595</name>
</gene>
<evidence type="ECO:0000313" key="6">
    <source>
        <dbReference type="Proteomes" id="UP000799770"/>
    </source>
</evidence>
<keyword evidence="1" id="KW-0808">Transferase</keyword>
<dbReference type="AlphaFoldDB" id="A0A6A5YUL5"/>
<name>A0A6A5YUL5_9PLEO</name>
<dbReference type="Gene3D" id="3.10.110.10">
    <property type="entry name" value="Ubiquitin Conjugating Enzyme"/>
    <property type="match status" value="1"/>
</dbReference>
<feature type="region of interest" description="Disordered" evidence="3">
    <location>
        <begin position="770"/>
        <end position="828"/>
    </location>
</feature>
<dbReference type="InterPro" id="IPR016135">
    <property type="entry name" value="UBQ-conjugating_enzyme/RWD"/>
</dbReference>
<keyword evidence="2" id="KW-0833">Ubl conjugation pathway</keyword>